<evidence type="ECO:0000313" key="2">
    <source>
        <dbReference type="Proteomes" id="UP000078240"/>
    </source>
</evidence>
<reference evidence="1 2" key="1">
    <citation type="submission" date="2016-01" db="EMBL/GenBank/DDBJ databases">
        <title>Biosynthesis of antibiotic leucinostatins and their inhibition on Phytophthora in bio-control Purpureocillium lilacinum.</title>
        <authorList>
            <person name="Wang G."/>
            <person name="Liu Z."/>
            <person name="Lin R."/>
            <person name="Li E."/>
            <person name="Mao Z."/>
            <person name="Ling J."/>
            <person name="Yin W."/>
            <person name="Xie B."/>
        </authorList>
    </citation>
    <scope>NUCLEOTIDE SEQUENCE [LARGE SCALE GENOMIC DNA]</scope>
    <source>
        <strain evidence="1">PLBJ-1</strain>
    </source>
</reference>
<gene>
    <name evidence="1" type="ORF">VFPBJ_01462</name>
</gene>
<dbReference type="Proteomes" id="UP000078240">
    <property type="component" value="Unassembled WGS sequence"/>
</dbReference>
<name>A0A179HBU8_PURLI</name>
<dbReference type="AlphaFoldDB" id="A0A179HBU8"/>
<accession>A0A179HBU8</accession>
<proteinExistence type="predicted"/>
<protein>
    <submittedName>
        <fullName evidence="1">Uncharacterized protein</fullName>
    </submittedName>
</protein>
<evidence type="ECO:0000313" key="1">
    <source>
        <dbReference type="EMBL" id="OAQ87422.1"/>
    </source>
</evidence>
<dbReference type="EMBL" id="LSBH01000001">
    <property type="protein sequence ID" value="OAQ87422.1"/>
    <property type="molecule type" value="Genomic_DNA"/>
</dbReference>
<organism evidence="1 2">
    <name type="scientific">Purpureocillium lilacinum</name>
    <name type="common">Paecilomyces lilacinus</name>
    <dbReference type="NCBI Taxonomy" id="33203"/>
    <lineage>
        <taxon>Eukaryota</taxon>
        <taxon>Fungi</taxon>
        <taxon>Dikarya</taxon>
        <taxon>Ascomycota</taxon>
        <taxon>Pezizomycotina</taxon>
        <taxon>Sordariomycetes</taxon>
        <taxon>Hypocreomycetidae</taxon>
        <taxon>Hypocreales</taxon>
        <taxon>Ophiocordycipitaceae</taxon>
        <taxon>Purpureocillium</taxon>
    </lineage>
</organism>
<sequence length="173" mass="19276">MALVICSQSYDSADQIAQIAQMPGLLILTGSHDGLSAPILFDHELAKQSTFISGKVVARMTLEAAIDFVMALEEREELALGHQPDMAAALQDPFMKKFFIGMYAFQARKLGWNEEEEPFPSGPSSTWVDREMCADWEDEGIEGLAKRHSSRVDTIMNLVRNIELKKQDSISPN</sequence>
<comment type="caution">
    <text evidence="1">The sequence shown here is derived from an EMBL/GenBank/DDBJ whole genome shotgun (WGS) entry which is preliminary data.</text>
</comment>